<comment type="caution">
    <text evidence="1">The sequence shown here is derived from an EMBL/GenBank/DDBJ whole genome shotgun (WGS) entry which is preliminary data.</text>
</comment>
<protein>
    <recommendedName>
        <fullName evidence="3">SWIM-type domain-containing protein</fullName>
    </recommendedName>
</protein>
<organism evidence="1 2">
    <name type="scientific">Mucilaginibacter pankratovii</name>
    <dbReference type="NCBI Taxonomy" id="2772110"/>
    <lineage>
        <taxon>Bacteria</taxon>
        <taxon>Pseudomonadati</taxon>
        <taxon>Bacteroidota</taxon>
        <taxon>Sphingobacteriia</taxon>
        <taxon>Sphingobacteriales</taxon>
        <taxon>Sphingobacteriaceae</taxon>
        <taxon>Mucilaginibacter</taxon>
    </lineage>
</organism>
<name>A0ABR7WTD5_9SPHI</name>
<sequence length="440" mass="51051">MPAKQTKVGTILDPDTFFYTIPLELPNQRLTREILGKHFPMPKGRRAHMGIDAEYKSFKNGLVSVSVKLPDNSENILFLHVGLTELDIACTCGMPDRKLCYHAYMGLYSLTWHHYLDFDRYYWPGFTADEKVKDKFLTTEVTKNWISVKSKAKYGNIFKSTIGFEDIEKFPLVKPAMVTTIPTGGQQAISYCLTYNVGSHSNLHLPVLMPCLGVTNKHNDEVVSFKQFNRRDKPVVGVIYSINQQQLNEISIQQFDIAKRHYGLTGEGKKQEAAKAKHEMLNLWERAIPLLLNEKYNYRYYTYWLKYLKDKPRKADIRNCRYSLEKPALSFILKFHQDHFSFVAVVTVNGKPLKFKFKPHLFVFDDATELCYLMPSVQDDDFLMWVLSNNKRLTVLREHLNEFHDTFLAKVSSSYPVAFIDLKSQKAVPYNFEMISNEIT</sequence>
<accession>A0ABR7WTD5</accession>
<dbReference type="EMBL" id="JACWMY010000005">
    <property type="protein sequence ID" value="MBD1364532.1"/>
    <property type="molecule type" value="Genomic_DNA"/>
</dbReference>
<proteinExistence type="predicted"/>
<keyword evidence="2" id="KW-1185">Reference proteome</keyword>
<dbReference type="Proteomes" id="UP000606600">
    <property type="component" value="Unassembled WGS sequence"/>
</dbReference>
<dbReference type="RefSeq" id="WP_191189193.1">
    <property type="nucleotide sequence ID" value="NZ_JACWMY010000005.1"/>
</dbReference>
<evidence type="ECO:0008006" key="3">
    <source>
        <dbReference type="Google" id="ProtNLM"/>
    </source>
</evidence>
<reference evidence="1 2" key="1">
    <citation type="submission" date="2020-09" db="EMBL/GenBank/DDBJ databases">
        <title>Novel species of Mucilaginibacter isolated from a glacier on the Tibetan Plateau.</title>
        <authorList>
            <person name="Liu Q."/>
            <person name="Xin Y.-H."/>
        </authorList>
    </citation>
    <scope>NUCLEOTIDE SEQUENCE [LARGE SCALE GENOMIC DNA]</scope>
    <source>
        <strain evidence="1 2">ZT4R22</strain>
    </source>
</reference>
<evidence type="ECO:0000313" key="2">
    <source>
        <dbReference type="Proteomes" id="UP000606600"/>
    </source>
</evidence>
<gene>
    <name evidence="1" type="ORF">IDJ77_11995</name>
</gene>
<evidence type="ECO:0000313" key="1">
    <source>
        <dbReference type="EMBL" id="MBD1364532.1"/>
    </source>
</evidence>